<gene>
    <name evidence="2" type="ORF">H6G83_34170</name>
</gene>
<organism evidence="2 3">
    <name type="scientific">Anabaena azotica FACHB-119</name>
    <dbReference type="NCBI Taxonomy" id="947527"/>
    <lineage>
        <taxon>Bacteria</taxon>
        <taxon>Bacillati</taxon>
        <taxon>Cyanobacteriota</taxon>
        <taxon>Cyanophyceae</taxon>
        <taxon>Nostocales</taxon>
        <taxon>Nostocaceae</taxon>
        <taxon>Anabaena</taxon>
        <taxon>Anabaena azotica</taxon>
    </lineage>
</organism>
<comment type="caution">
    <text evidence="2">The sequence shown here is derived from an EMBL/GenBank/DDBJ whole genome shotgun (WGS) entry which is preliminary data.</text>
</comment>
<keyword evidence="3" id="KW-1185">Reference proteome</keyword>
<protein>
    <submittedName>
        <fullName evidence="2">Uncharacterized protein</fullName>
    </submittedName>
</protein>
<evidence type="ECO:0000313" key="3">
    <source>
        <dbReference type="Proteomes" id="UP000661112"/>
    </source>
</evidence>
<evidence type="ECO:0000256" key="1">
    <source>
        <dbReference type="SAM" id="MobiDB-lite"/>
    </source>
</evidence>
<evidence type="ECO:0000313" key="2">
    <source>
        <dbReference type="EMBL" id="MBD2505582.1"/>
    </source>
</evidence>
<sequence>MSSRGDRSKPEKKNLFEDNNKDNYYDSVSVAHPHLLIIIINNNIVANLRGFKAYRNGMNTSQRSKLGKNLI</sequence>
<reference evidence="2 3" key="1">
    <citation type="journal article" date="2020" name="ISME J.">
        <title>Comparative genomics reveals insights into cyanobacterial evolution and habitat adaptation.</title>
        <authorList>
            <person name="Chen M.Y."/>
            <person name="Teng W.K."/>
            <person name="Zhao L."/>
            <person name="Hu C.X."/>
            <person name="Zhou Y.K."/>
            <person name="Han B.P."/>
            <person name="Song L.R."/>
            <person name="Shu W.S."/>
        </authorList>
    </citation>
    <scope>NUCLEOTIDE SEQUENCE [LARGE SCALE GENOMIC DNA]</scope>
    <source>
        <strain evidence="2 3">FACHB-119</strain>
    </source>
</reference>
<feature type="region of interest" description="Disordered" evidence="1">
    <location>
        <begin position="1"/>
        <end position="22"/>
    </location>
</feature>
<dbReference type="EMBL" id="JACJSG010000100">
    <property type="protein sequence ID" value="MBD2505582.1"/>
    <property type="molecule type" value="Genomic_DNA"/>
</dbReference>
<dbReference type="Proteomes" id="UP000661112">
    <property type="component" value="Unassembled WGS sequence"/>
</dbReference>
<accession>A0ABR8DHB1</accession>
<proteinExistence type="predicted"/>
<dbReference type="RefSeq" id="WP_190480532.1">
    <property type="nucleotide sequence ID" value="NZ_JACJSG010000100.1"/>
</dbReference>
<name>A0ABR8DHB1_9NOST</name>